<comment type="caution">
    <text evidence="9">The sequence shown here is derived from an EMBL/GenBank/DDBJ whole genome shotgun (WGS) entry which is preliminary data.</text>
</comment>
<evidence type="ECO:0000313" key="10">
    <source>
        <dbReference type="Proteomes" id="UP001139887"/>
    </source>
</evidence>
<keyword evidence="9" id="KW-0547">Nucleotide-binding</keyword>
<keyword evidence="3" id="KW-0238">DNA-binding</keyword>
<dbReference type="GO" id="GO:0005634">
    <property type="term" value="C:nucleus"/>
    <property type="evidence" value="ECO:0007669"/>
    <property type="project" value="UniProtKB-SubCell"/>
</dbReference>
<dbReference type="PANTHER" id="PTHR45623:SF14">
    <property type="entry name" value="CHROMODOMAIN-HELICASE-DNA-BINDING PROTEIN 1"/>
    <property type="match status" value="1"/>
</dbReference>
<comment type="subcellular location">
    <subcellularLocation>
        <location evidence="1">Nucleus</location>
    </subcellularLocation>
</comment>
<evidence type="ECO:0000256" key="3">
    <source>
        <dbReference type="ARBA" id="ARBA00023125"/>
    </source>
</evidence>
<feature type="domain" description="ATP-dependent helicase CHD1-2/hrp3 HTH" evidence="8">
    <location>
        <begin position="137"/>
        <end position="248"/>
    </location>
</feature>
<evidence type="ECO:0000256" key="5">
    <source>
        <dbReference type="SAM" id="MobiDB-lite"/>
    </source>
</evidence>
<dbReference type="GO" id="GO:0034728">
    <property type="term" value="P:nucleosome organization"/>
    <property type="evidence" value="ECO:0007669"/>
    <property type="project" value="TreeGrafter"/>
</dbReference>
<keyword evidence="9" id="KW-0378">Hydrolase</keyword>
<dbReference type="Gene3D" id="1.10.10.60">
    <property type="entry name" value="Homeodomain-like"/>
    <property type="match status" value="1"/>
</dbReference>
<evidence type="ECO:0000256" key="1">
    <source>
        <dbReference type="ARBA" id="ARBA00004123"/>
    </source>
</evidence>
<dbReference type="GO" id="GO:0003677">
    <property type="term" value="F:DNA binding"/>
    <property type="evidence" value="ECO:0007669"/>
    <property type="project" value="UniProtKB-KW"/>
</dbReference>
<evidence type="ECO:0000259" key="7">
    <source>
        <dbReference type="Pfam" id="PF18375"/>
    </source>
</evidence>
<dbReference type="InterPro" id="IPR056302">
    <property type="entry name" value="CHD1-2/Hrp3_HTH"/>
</dbReference>
<dbReference type="Proteomes" id="UP001139887">
    <property type="component" value="Unassembled WGS sequence"/>
</dbReference>
<dbReference type="EC" id="3.6.4.12" evidence="9"/>
<organism evidence="9 10">
    <name type="scientific">Coemansia brasiliensis</name>
    <dbReference type="NCBI Taxonomy" id="2650707"/>
    <lineage>
        <taxon>Eukaryota</taxon>
        <taxon>Fungi</taxon>
        <taxon>Fungi incertae sedis</taxon>
        <taxon>Zoopagomycota</taxon>
        <taxon>Kickxellomycotina</taxon>
        <taxon>Kickxellomycetes</taxon>
        <taxon>Kickxellales</taxon>
        <taxon>Kickxellaceae</taxon>
        <taxon>Coemansia</taxon>
    </lineage>
</organism>
<dbReference type="PANTHER" id="PTHR45623">
    <property type="entry name" value="CHROMODOMAIN-HELICASE-DNA-BINDING PROTEIN 3-RELATED-RELATED"/>
    <property type="match status" value="1"/>
</dbReference>
<evidence type="ECO:0000259" key="8">
    <source>
        <dbReference type="Pfam" id="PF23588"/>
    </source>
</evidence>
<dbReference type="GO" id="GO:0140658">
    <property type="term" value="F:ATP-dependent chromatin remodeler activity"/>
    <property type="evidence" value="ECO:0007669"/>
    <property type="project" value="TreeGrafter"/>
</dbReference>
<dbReference type="InterPro" id="IPR025260">
    <property type="entry name" value="CHD1-like_C"/>
</dbReference>
<evidence type="ECO:0000256" key="2">
    <source>
        <dbReference type="ARBA" id="ARBA00007025"/>
    </source>
</evidence>
<dbReference type="Gene3D" id="6.10.140.1440">
    <property type="match status" value="1"/>
</dbReference>
<dbReference type="Pfam" id="PF13907">
    <property type="entry name" value="CHD1-like_C"/>
    <property type="match status" value="1"/>
</dbReference>
<feature type="compositionally biased region" description="Low complexity" evidence="5">
    <location>
        <begin position="255"/>
        <end position="271"/>
    </location>
</feature>
<dbReference type="GO" id="GO:0003678">
    <property type="term" value="F:DNA helicase activity"/>
    <property type="evidence" value="ECO:0007669"/>
    <property type="project" value="UniProtKB-EC"/>
</dbReference>
<dbReference type="GO" id="GO:0000785">
    <property type="term" value="C:chromatin"/>
    <property type="evidence" value="ECO:0007669"/>
    <property type="project" value="TreeGrafter"/>
</dbReference>
<dbReference type="GO" id="GO:0003682">
    <property type="term" value="F:chromatin binding"/>
    <property type="evidence" value="ECO:0007669"/>
    <property type="project" value="TreeGrafter"/>
</dbReference>
<sequence length="362" mass="39377">MSRRRAEGRTSDPKTFSEKEVRALIRGVQKFGSPEDRFEQVVAEAELEGKNADAVKARAAELVKMCEEALRGNQQGEAADSAAGGDDEDVVSGFRRNAKATLVTFYGVHSVNAGVVVQRVADLAVLSQRMEQPGLREDPTKFRIGVPLKPVHHWSCLWGQREDAMLLVGIYRHGFGNWDKLQSDADLGLEKKLFLTTADEKAANVQSIGGGGGSSGTVRGSSGAKRIIAPKATHLVRRGEYLLKVLREGEENKNRPAASQASTSTPPSRSSSSRKRRGRQGEDSDAVGGADNGTEDAGGRSAEDGELSEPSSMDERTCKDLMRPVKRYLQRLRDEAEHTKSANSKVKLISECLLPIGRHIRS</sequence>
<dbReference type="InterPro" id="IPR040793">
    <property type="entry name" value="CDH1_2_SANT_HL1"/>
</dbReference>
<gene>
    <name evidence="9" type="primary">hrp3_2</name>
    <name evidence="9" type="ORF">IWW36_005916</name>
</gene>
<reference evidence="9" key="1">
    <citation type="submission" date="2022-07" db="EMBL/GenBank/DDBJ databases">
        <title>Phylogenomic reconstructions and comparative analyses of Kickxellomycotina fungi.</title>
        <authorList>
            <person name="Reynolds N.K."/>
            <person name="Stajich J.E."/>
            <person name="Barry K."/>
            <person name="Grigoriev I.V."/>
            <person name="Crous P."/>
            <person name="Smith M.E."/>
        </authorList>
    </citation>
    <scope>NUCLEOTIDE SEQUENCE</scope>
    <source>
        <strain evidence="9">NRRL 1566</strain>
    </source>
</reference>
<keyword evidence="10" id="KW-1185">Reference proteome</keyword>
<comment type="similarity">
    <text evidence="2">Belongs to the SNF2/RAD54 helicase family.</text>
</comment>
<dbReference type="AlphaFoldDB" id="A0A9W8LUX5"/>
<dbReference type="Pfam" id="PF18375">
    <property type="entry name" value="CDH1_2_SANT_HL1"/>
    <property type="match status" value="1"/>
</dbReference>
<evidence type="ECO:0000313" key="9">
    <source>
        <dbReference type="EMBL" id="KAJ2842416.1"/>
    </source>
</evidence>
<keyword evidence="4" id="KW-0539">Nucleus</keyword>
<evidence type="ECO:0000256" key="4">
    <source>
        <dbReference type="ARBA" id="ARBA00023242"/>
    </source>
</evidence>
<keyword evidence="9" id="KW-0347">Helicase</keyword>
<protein>
    <submittedName>
        <fullName evidence="9">ATP-dependent DNA helicase Hrp3</fullName>
        <ecNumber evidence="9">3.6.4.12</ecNumber>
    </submittedName>
</protein>
<feature type="non-terminal residue" evidence="9">
    <location>
        <position position="362"/>
    </location>
</feature>
<feature type="domain" description="Chromodomain-helicase-DNA-binding protein 1-like C-terminal" evidence="6">
    <location>
        <begin position="309"/>
        <end position="361"/>
    </location>
</feature>
<accession>A0A9W8LUX5</accession>
<dbReference type="GO" id="GO:0042393">
    <property type="term" value="F:histone binding"/>
    <property type="evidence" value="ECO:0007669"/>
    <property type="project" value="TreeGrafter"/>
</dbReference>
<dbReference type="OrthoDB" id="5857104at2759"/>
<feature type="domain" description="CDH1/2 SANT-Helical linker 1" evidence="7">
    <location>
        <begin position="14"/>
        <end position="80"/>
    </location>
</feature>
<dbReference type="EMBL" id="JANBUW010001782">
    <property type="protein sequence ID" value="KAJ2842416.1"/>
    <property type="molecule type" value="Genomic_DNA"/>
</dbReference>
<dbReference type="GO" id="GO:0016887">
    <property type="term" value="F:ATP hydrolysis activity"/>
    <property type="evidence" value="ECO:0007669"/>
    <property type="project" value="TreeGrafter"/>
</dbReference>
<keyword evidence="9" id="KW-0067">ATP-binding</keyword>
<dbReference type="Pfam" id="PF23588">
    <property type="entry name" value="HTH_CHD1_Hrp3"/>
    <property type="match status" value="1"/>
</dbReference>
<name>A0A9W8LUX5_9FUNG</name>
<proteinExistence type="inferred from homology"/>
<feature type="region of interest" description="Disordered" evidence="5">
    <location>
        <begin position="249"/>
        <end position="321"/>
    </location>
</feature>
<evidence type="ECO:0000259" key="6">
    <source>
        <dbReference type="Pfam" id="PF13907"/>
    </source>
</evidence>